<gene>
    <name evidence="2" type="ORF">Hypma_016458</name>
</gene>
<evidence type="ECO:0000313" key="3">
    <source>
        <dbReference type="Proteomes" id="UP000076154"/>
    </source>
</evidence>
<proteinExistence type="predicted"/>
<dbReference type="InParanoid" id="A0A369J096"/>
<dbReference type="AlphaFoldDB" id="A0A369J096"/>
<organism evidence="2 3">
    <name type="scientific">Hypsizygus marmoreus</name>
    <name type="common">White beech mushroom</name>
    <name type="synonym">Agaricus marmoreus</name>
    <dbReference type="NCBI Taxonomy" id="39966"/>
    <lineage>
        <taxon>Eukaryota</taxon>
        <taxon>Fungi</taxon>
        <taxon>Dikarya</taxon>
        <taxon>Basidiomycota</taxon>
        <taxon>Agaricomycotina</taxon>
        <taxon>Agaricomycetes</taxon>
        <taxon>Agaricomycetidae</taxon>
        <taxon>Agaricales</taxon>
        <taxon>Tricholomatineae</taxon>
        <taxon>Lyophyllaceae</taxon>
        <taxon>Hypsizygus</taxon>
    </lineage>
</organism>
<name>A0A369J096_HYPMA</name>
<feature type="region of interest" description="Disordered" evidence="1">
    <location>
        <begin position="633"/>
        <end position="656"/>
    </location>
</feature>
<evidence type="ECO:0008006" key="4">
    <source>
        <dbReference type="Google" id="ProtNLM"/>
    </source>
</evidence>
<feature type="compositionally biased region" description="Pro residues" evidence="1">
    <location>
        <begin position="304"/>
        <end position="317"/>
    </location>
</feature>
<feature type="compositionally biased region" description="Low complexity" evidence="1">
    <location>
        <begin position="479"/>
        <end position="489"/>
    </location>
</feature>
<dbReference type="Proteomes" id="UP000076154">
    <property type="component" value="Unassembled WGS sequence"/>
</dbReference>
<accession>A0A369J096</accession>
<keyword evidence="3" id="KW-1185">Reference proteome</keyword>
<reference evidence="2" key="1">
    <citation type="submission" date="2018-04" db="EMBL/GenBank/DDBJ databases">
        <title>Whole genome sequencing of Hypsizygus marmoreus.</title>
        <authorList>
            <person name="Choi I.-G."/>
            <person name="Min B."/>
            <person name="Kim J.-G."/>
            <person name="Kim S."/>
            <person name="Oh Y.-L."/>
            <person name="Kong W.-S."/>
            <person name="Park H."/>
            <person name="Jeong J."/>
            <person name="Song E.-S."/>
        </authorList>
    </citation>
    <scope>NUCLEOTIDE SEQUENCE [LARGE SCALE GENOMIC DNA]</scope>
    <source>
        <strain evidence="2">51987-8</strain>
    </source>
</reference>
<feature type="compositionally biased region" description="Low complexity" evidence="1">
    <location>
        <begin position="397"/>
        <end position="411"/>
    </location>
</feature>
<dbReference type="EMBL" id="LUEZ02000096">
    <property type="protein sequence ID" value="RDB14822.1"/>
    <property type="molecule type" value="Genomic_DNA"/>
</dbReference>
<feature type="compositionally biased region" description="Basic residues" evidence="1">
    <location>
        <begin position="646"/>
        <end position="656"/>
    </location>
</feature>
<evidence type="ECO:0000313" key="2">
    <source>
        <dbReference type="EMBL" id="RDB14822.1"/>
    </source>
</evidence>
<comment type="caution">
    <text evidence="2">The sequence shown here is derived from an EMBL/GenBank/DDBJ whole genome shotgun (WGS) entry which is preliminary data.</text>
</comment>
<protein>
    <recommendedName>
        <fullName evidence="4">C2H2-type domain-containing protein</fullName>
    </recommendedName>
</protein>
<feature type="region of interest" description="Disordered" evidence="1">
    <location>
        <begin position="279"/>
        <end position="572"/>
    </location>
</feature>
<feature type="compositionally biased region" description="Polar residues" evidence="1">
    <location>
        <begin position="377"/>
        <end position="390"/>
    </location>
</feature>
<feature type="compositionally biased region" description="Polar residues" evidence="1">
    <location>
        <begin position="329"/>
        <end position="342"/>
    </location>
</feature>
<feature type="compositionally biased region" description="Low complexity" evidence="1">
    <location>
        <begin position="549"/>
        <end position="564"/>
    </location>
</feature>
<sequence>MESISMEQILFQAEESLGSSTSNADGVDWHTPTLYSDPVYLSPLPPQLGINEDEEHSGSIFNFATNSNASAPLYAPSSSTSFYPFSGSASSQSALFNPEDSREKLLAEEVVWPGFHDVQEPNFHEIGSTNFPYSITISVPTPRESHDSGIHSSWTTPSSMPSSISSLPSSVGSTFWDTEPAYYGSTAIESSNAFSIPPRLTQGENDSYSNWFSPSWDVIPSTTCATPPILSSPNFVIDGQDLLSEGEAAEAPLGSHYDDHDKGRALTAAYISMRRSVATDLDENPTQPGFAGDPPLAIERDEPPPFQPSSPTPPPLMPVRAARGRKSKSNTPYQRTSQTPAQQVRRKILRGADNSDGPSIPLRTPGVPKRRRAKQKQAASGSLALPSTIQAEECSRLSPVSSLPVPTSFLPHADFAANDGENSKPPVTTPSSPVPCSPHDADRPFATPAPGSPAVTEGNDTDGLHLSVLSDHSHEAGASDPSPSSPVQSPHRHRKAKHVSPYPKPSPALQARPKKQPIDDDDEYKPKTRVPKKPLSMQRRIATRRTQEASGSVVPHSPVAASSGMPHSGSQAIPLRKQPALVPADRVCDQCQEIFSRAADARRHRKYVCLPLGQKRKPCEKCGDLLTLREDARGRHRASGQCARSKALRHKVIDRK</sequence>
<evidence type="ECO:0000256" key="1">
    <source>
        <dbReference type="SAM" id="MobiDB-lite"/>
    </source>
</evidence>